<evidence type="ECO:0000313" key="2">
    <source>
        <dbReference type="Proteomes" id="UP001215598"/>
    </source>
</evidence>
<gene>
    <name evidence="1" type="ORF">B0H16DRAFT_1477954</name>
</gene>
<sequence length="184" mass="20642">MPQQQKNCPRYSYPYSSTRDYVRPEYCWDSVAMVMCWGGKCVACGHELVEQAQMVITSIPFLVLDVVAGICAMGSKRSRKPLIALTQWQLEAEFVAKIVPPERFAQGNRPTIEAADNTVVKVKSKRHSSTETMATTAESLLHPAVDNPRKQCKNEASWRWVSSDSGRFGAGNEMNAALWKGERR</sequence>
<comment type="caution">
    <text evidence="1">The sequence shown here is derived from an EMBL/GenBank/DDBJ whole genome shotgun (WGS) entry which is preliminary data.</text>
</comment>
<accession>A0AAD7H8R3</accession>
<organism evidence="1 2">
    <name type="scientific">Mycena metata</name>
    <dbReference type="NCBI Taxonomy" id="1033252"/>
    <lineage>
        <taxon>Eukaryota</taxon>
        <taxon>Fungi</taxon>
        <taxon>Dikarya</taxon>
        <taxon>Basidiomycota</taxon>
        <taxon>Agaricomycotina</taxon>
        <taxon>Agaricomycetes</taxon>
        <taxon>Agaricomycetidae</taxon>
        <taxon>Agaricales</taxon>
        <taxon>Marasmiineae</taxon>
        <taxon>Mycenaceae</taxon>
        <taxon>Mycena</taxon>
    </lineage>
</organism>
<reference evidence="1" key="1">
    <citation type="submission" date="2023-03" db="EMBL/GenBank/DDBJ databases">
        <title>Massive genome expansion in bonnet fungi (Mycena s.s.) driven by repeated elements and novel gene families across ecological guilds.</title>
        <authorList>
            <consortium name="Lawrence Berkeley National Laboratory"/>
            <person name="Harder C.B."/>
            <person name="Miyauchi S."/>
            <person name="Viragh M."/>
            <person name="Kuo A."/>
            <person name="Thoen E."/>
            <person name="Andreopoulos B."/>
            <person name="Lu D."/>
            <person name="Skrede I."/>
            <person name="Drula E."/>
            <person name="Henrissat B."/>
            <person name="Morin E."/>
            <person name="Kohler A."/>
            <person name="Barry K."/>
            <person name="LaButti K."/>
            <person name="Morin E."/>
            <person name="Salamov A."/>
            <person name="Lipzen A."/>
            <person name="Mereny Z."/>
            <person name="Hegedus B."/>
            <person name="Baldrian P."/>
            <person name="Stursova M."/>
            <person name="Weitz H."/>
            <person name="Taylor A."/>
            <person name="Grigoriev I.V."/>
            <person name="Nagy L.G."/>
            <person name="Martin F."/>
            <person name="Kauserud H."/>
        </authorList>
    </citation>
    <scope>NUCLEOTIDE SEQUENCE</scope>
    <source>
        <strain evidence="1">CBHHK182m</strain>
    </source>
</reference>
<keyword evidence="2" id="KW-1185">Reference proteome</keyword>
<dbReference type="Proteomes" id="UP001215598">
    <property type="component" value="Unassembled WGS sequence"/>
</dbReference>
<name>A0AAD7H8R3_9AGAR</name>
<dbReference type="EMBL" id="JARKIB010000323">
    <property type="protein sequence ID" value="KAJ7714551.1"/>
    <property type="molecule type" value="Genomic_DNA"/>
</dbReference>
<protein>
    <submittedName>
        <fullName evidence="1">Uncharacterized protein</fullName>
    </submittedName>
</protein>
<proteinExistence type="predicted"/>
<evidence type="ECO:0000313" key="1">
    <source>
        <dbReference type="EMBL" id="KAJ7714551.1"/>
    </source>
</evidence>
<dbReference type="AlphaFoldDB" id="A0AAD7H8R3"/>